<name>A0A2Z7D8J7_9LAMI</name>
<reference evidence="1 2" key="1">
    <citation type="journal article" date="2015" name="Proc. Natl. Acad. Sci. U.S.A.">
        <title>The resurrection genome of Boea hygrometrica: A blueprint for survival of dehydration.</title>
        <authorList>
            <person name="Xiao L."/>
            <person name="Yang G."/>
            <person name="Zhang L."/>
            <person name="Yang X."/>
            <person name="Zhao S."/>
            <person name="Ji Z."/>
            <person name="Zhou Q."/>
            <person name="Hu M."/>
            <person name="Wang Y."/>
            <person name="Chen M."/>
            <person name="Xu Y."/>
            <person name="Jin H."/>
            <person name="Xiao X."/>
            <person name="Hu G."/>
            <person name="Bao F."/>
            <person name="Hu Y."/>
            <person name="Wan P."/>
            <person name="Li L."/>
            <person name="Deng X."/>
            <person name="Kuang T."/>
            <person name="Xiang C."/>
            <person name="Zhu J.K."/>
            <person name="Oliver M.J."/>
            <person name="He Y."/>
        </authorList>
    </citation>
    <scope>NUCLEOTIDE SEQUENCE [LARGE SCALE GENOMIC DNA]</scope>
    <source>
        <strain evidence="2">cv. XS01</strain>
    </source>
</reference>
<sequence length="91" mass="9778">MCSSGKATRGGVNAGLGFKCRADRTYVLRGLPPDDVAIRYWVLSVERIGLMCSSGRATRGGANTELGLSAKRIELMCSGEVSEEVPIQNWT</sequence>
<accession>A0A2Z7D8J7</accession>
<keyword evidence="2" id="KW-1185">Reference proteome</keyword>
<dbReference type="Proteomes" id="UP000250235">
    <property type="component" value="Unassembled WGS sequence"/>
</dbReference>
<dbReference type="EMBL" id="KQ988422">
    <property type="protein sequence ID" value="KZV56008.1"/>
    <property type="molecule type" value="Genomic_DNA"/>
</dbReference>
<organism evidence="1 2">
    <name type="scientific">Dorcoceras hygrometricum</name>
    <dbReference type="NCBI Taxonomy" id="472368"/>
    <lineage>
        <taxon>Eukaryota</taxon>
        <taxon>Viridiplantae</taxon>
        <taxon>Streptophyta</taxon>
        <taxon>Embryophyta</taxon>
        <taxon>Tracheophyta</taxon>
        <taxon>Spermatophyta</taxon>
        <taxon>Magnoliopsida</taxon>
        <taxon>eudicotyledons</taxon>
        <taxon>Gunneridae</taxon>
        <taxon>Pentapetalae</taxon>
        <taxon>asterids</taxon>
        <taxon>lamiids</taxon>
        <taxon>Lamiales</taxon>
        <taxon>Gesneriaceae</taxon>
        <taxon>Didymocarpoideae</taxon>
        <taxon>Trichosporeae</taxon>
        <taxon>Loxocarpinae</taxon>
        <taxon>Dorcoceras</taxon>
    </lineage>
</organism>
<protein>
    <submittedName>
        <fullName evidence="1">Uncharacterized protein</fullName>
    </submittedName>
</protein>
<dbReference type="AlphaFoldDB" id="A0A2Z7D8J7"/>
<gene>
    <name evidence="1" type="ORF">F511_12707</name>
</gene>
<evidence type="ECO:0000313" key="2">
    <source>
        <dbReference type="Proteomes" id="UP000250235"/>
    </source>
</evidence>
<evidence type="ECO:0000313" key="1">
    <source>
        <dbReference type="EMBL" id="KZV56008.1"/>
    </source>
</evidence>
<proteinExistence type="predicted"/>